<dbReference type="Proteomes" id="UP000815325">
    <property type="component" value="Unassembled WGS sequence"/>
</dbReference>
<keyword evidence="4" id="KW-1185">Reference proteome</keyword>
<evidence type="ECO:0000256" key="1">
    <source>
        <dbReference type="SAM" id="MobiDB-lite"/>
    </source>
</evidence>
<reference evidence="3" key="1">
    <citation type="submission" date="2017-08" db="EMBL/GenBank/DDBJ databases">
        <authorList>
            <person name="Polle J.E."/>
            <person name="Barry K."/>
            <person name="Cushman J."/>
            <person name="Schmutz J."/>
            <person name="Tran D."/>
            <person name="Hathwaick L.T."/>
            <person name="Yim W.C."/>
            <person name="Jenkins J."/>
            <person name="Mckie-Krisberg Z.M."/>
            <person name="Prochnik S."/>
            <person name="Lindquist E."/>
            <person name="Dockter R.B."/>
            <person name="Adam C."/>
            <person name="Molina H."/>
            <person name="Bunkerborg J."/>
            <person name="Jin E."/>
            <person name="Buchheim M."/>
            <person name="Magnuson J."/>
        </authorList>
    </citation>
    <scope>NUCLEOTIDE SEQUENCE</scope>
    <source>
        <strain evidence="3">CCAP 19/18</strain>
    </source>
</reference>
<evidence type="ECO:0000256" key="2">
    <source>
        <dbReference type="SAM" id="Phobius"/>
    </source>
</evidence>
<evidence type="ECO:0000313" key="4">
    <source>
        <dbReference type="Proteomes" id="UP000815325"/>
    </source>
</evidence>
<evidence type="ECO:0000313" key="3">
    <source>
        <dbReference type="EMBL" id="KAF5843370.1"/>
    </source>
</evidence>
<feature type="transmembrane region" description="Helical" evidence="2">
    <location>
        <begin position="550"/>
        <end position="569"/>
    </location>
</feature>
<sequence>MQAFERVHRLAQQTATTPCTSGRRQLPAPALAFGGRHLSSLGGNTGTATSCDGCCTCGCAARAAAVGTASGNSGTATRAHSQEIPGTSAGPRRKHHHTQDLRTAGADVGPQHEREAAAVGATCDLPHPPWVKPTASLGPQTSGTAPPFPHTAPPKVPLLCHRLRQFIMDQGVFLGKCLEHGSWTSYVWVRHSLCGFPSEHPPFGVCADRVQLVPCTQLQQLQQQGMSYGFAFPSWSFKIAGGEAVAQQQQQQQQQVRGFIGPSSASATVSTETEGVMQVCKVGAERQHGSEEVVAAMPLLQTVQERFKGDTEEGAVVGTQALERAGAQHSSVEGVVPLLETMQERCKEDKDKVAAVGMRASKGAWAKEGAHVCGTCRANLSAAELIVSPRASLEGEYRLWCGRQSNQVAFWYCCFNVSFMLVITAQSYRGGTLQVDTPSVLMWLVPYSCAAITIWTVMASRLPQVYAEVALICGNIARLLSFLSYGASMHGVPGFNPPSTSGLKALSWRAEVLNELLGGASAEQVRLPWLIPLRALTVPPLALYYSGCGYAWPLLQALVVMVLSIASSISRDICMRRSFLSSRRLTMGLGICATCKRVEH</sequence>
<feature type="transmembrane region" description="Helical" evidence="2">
    <location>
        <begin position="408"/>
        <end position="428"/>
    </location>
</feature>
<keyword evidence="2" id="KW-1133">Transmembrane helix</keyword>
<feature type="transmembrane region" description="Helical" evidence="2">
    <location>
        <begin position="465"/>
        <end position="487"/>
    </location>
</feature>
<protein>
    <submittedName>
        <fullName evidence="3">Uncharacterized protein</fullName>
    </submittedName>
</protein>
<feature type="region of interest" description="Disordered" evidence="1">
    <location>
        <begin position="1"/>
        <end position="24"/>
    </location>
</feature>
<proteinExistence type="predicted"/>
<feature type="region of interest" description="Disordered" evidence="1">
    <location>
        <begin position="69"/>
        <end position="108"/>
    </location>
</feature>
<comment type="caution">
    <text evidence="3">The sequence shown here is derived from an EMBL/GenBank/DDBJ whole genome shotgun (WGS) entry which is preliminary data.</text>
</comment>
<name>A0ABQ7H949_DUNSA</name>
<feature type="transmembrane region" description="Helical" evidence="2">
    <location>
        <begin position="440"/>
        <end position="458"/>
    </location>
</feature>
<keyword evidence="2" id="KW-0812">Transmembrane</keyword>
<organism evidence="3 4">
    <name type="scientific">Dunaliella salina</name>
    <name type="common">Green alga</name>
    <name type="synonym">Protococcus salinus</name>
    <dbReference type="NCBI Taxonomy" id="3046"/>
    <lineage>
        <taxon>Eukaryota</taxon>
        <taxon>Viridiplantae</taxon>
        <taxon>Chlorophyta</taxon>
        <taxon>core chlorophytes</taxon>
        <taxon>Chlorophyceae</taxon>
        <taxon>CS clade</taxon>
        <taxon>Chlamydomonadales</taxon>
        <taxon>Dunaliellaceae</taxon>
        <taxon>Dunaliella</taxon>
    </lineage>
</organism>
<gene>
    <name evidence="3" type="ORF">DUNSADRAFT_17948</name>
</gene>
<accession>A0ABQ7H949</accession>
<feature type="compositionally biased region" description="Polar residues" evidence="1">
    <location>
        <begin position="11"/>
        <end position="23"/>
    </location>
</feature>
<feature type="region of interest" description="Disordered" evidence="1">
    <location>
        <begin position="123"/>
        <end position="150"/>
    </location>
</feature>
<keyword evidence="2" id="KW-0472">Membrane</keyword>
<dbReference type="EMBL" id="MU069444">
    <property type="protein sequence ID" value="KAF5843370.1"/>
    <property type="molecule type" value="Genomic_DNA"/>
</dbReference>